<dbReference type="Proteomes" id="UP001055439">
    <property type="component" value="Chromosome 3"/>
</dbReference>
<reference evidence="1" key="1">
    <citation type="submission" date="2022-05" db="EMBL/GenBank/DDBJ databases">
        <title>The Musa troglodytarum L. genome provides insights into the mechanism of non-climacteric behaviour and enrichment of carotenoids.</title>
        <authorList>
            <person name="Wang J."/>
        </authorList>
    </citation>
    <scope>NUCLEOTIDE SEQUENCE</scope>
    <source>
        <tissue evidence="1">Leaf</tissue>
    </source>
</reference>
<accession>A0A9E7JRL6</accession>
<gene>
    <name evidence="1" type="ORF">MUK42_00422</name>
</gene>
<evidence type="ECO:0000313" key="2">
    <source>
        <dbReference type="Proteomes" id="UP001055439"/>
    </source>
</evidence>
<protein>
    <submittedName>
        <fullName evidence="1">Uncharacterized protein</fullName>
    </submittedName>
</protein>
<organism evidence="1 2">
    <name type="scientific">Musa troglodytarum</name>
    <name type="common">fe'i banana</name>
    <dbReference type="NCBI Taxonomy" id="320322"/>
    <lineage>
        <taxon>Eukaryota</taxon>
        <taxon>Viridiplantae</taxon>
        <taxon>Streptophyta</taxon>
        <taxon>Embryophyta</taxon>
        <taxon>Tracheophyta</taxon>
        <taxon>Spermatophyta</taxon>
        <taxon>Magnoliopsida</taxon>
        <taxon>Liliopsida</taxon>
        <taxon>Zingiberales</taxon>
        <taxon>Musaceae</taxon>
        <taxon>Musa</taxon>
    </lineage>
</organism>
<dbReference type="AlphaFoldDB" id="A0A9E7JRL6"/>
<keyword evidence="2" id="KW-1185">Reference proteome</keyword>
<sequence length="110" mass="12263">MALRGSTVREKADGWVCHVPVTVYCSCLVDHATRHRPKEDKPPIALLLSIQHLVTRGNLSEIRKRLHWVSMARDDGLPRSLVFPLLNVSLLVLMEETMLVAGAAEALLMP</sequence>
<evidence type="ECO:0000313" key="1">
    <source>
        <dbReference type="EMBL" id="URD91502.1"/>
    </source>
</evidence>
<proteinExistence type="predicted"/>
<dbReference type="EMBL" id="CP097505">
    <property type="protein sequence ID" value="URD91502.1"/>
    <property type="molecule type" value="Genomic_DNA"/>
</dbReference>
<name>A0A9E7JRL6_9LILI</name>